<keyword evidence="2" id="KW-1185">Reference proteome</keyword>
<accession>A0A8S4QVC5</accession>
<evidence type="ECO:0000313" key="2">
    <source>
        <dbReference type="Proteomes" id="UP000838756"/>
    </source>
</evidence>
<proteinExistence type="predicted"/>
<sequence>KYLVRLKRLSLDLAVRENNVRKPDRFESSKACEVVNPYLASAVDYGPNSYLS</sequence>
<organism evidence="1 2">
    <name type="scientific">Pararge aegeria aegeria</name>
    <dbReference type="NCBI Taxonomy" id="348720"/>
    <lineage>
        <taxon>Eukaryota</taxon>
        <taxon>Metazoa</taxon>
        <taxon>Ecdysozoa</taxon>
        <taxon>Arthropoda</taxon>
        <taxon>Hexapoda</taxon>
        <taxon>Insecta</taxon>
        <taxon>Pterygota</taxon>
        <taxon>Neoptera</taxon>
        <taxon>Endopterygota</taxon>
        <taxon>Lepidoptera</taxon>
        <taxon>Glossata</taxon>
        <taxon>Ditrysia</taxon>
        <taxon>Papilionoidea</taxon>
        <taxon>Nymphalidae</taxon>
        <taxon>Satyrinae</taxon>
        <taxon>Satyrini</taxon>
        <taxon>Parargina</taxon>
        <taxon>Pararge</taxon>
    </lineage>
</organism>
<comment type="caution">
    <text evidence="1">The sequence shown here is derived from an EMBL/GenBank/DDBJ whole genome shotgun (WGS) entry which is preliminary data.</text>
</comment>
<gene>
    <name evidence="1" type="primary">jg647</name>
    <name evidence="1" type="ORF">PAEG_LOCUS6841</name>
</gene>
<dbReference type="AlphaFoldDB" id="A0A8S4QVC5"/>
<reference evidence="1" key="1">
    <citation type="submission" date="2022-03" db="EMBL/GenBank/DDBJ databases">
        <authorList>
            <person name="Lindestad O."/>
        </authorList>
    </citation>
    <scope>NUCLEOTIDE SEQUENCE</scope>
</reference>
<dbReference type="Proteomes" id="UP000838756">
    <property type="component" value="Unassembled WGS sequence"/>
</dbReference>
<feature type="non-terminal residue" evidence="1">
    <location>
        <position position="1"/>
    </location>
</feature>
<evidence type="ECO:0000313" key="1">
    <source>
        <dbReference type="EMBL" id="CAH2223923.1"/>
    </source>
</evidence>
<protein>
    <submittedName>
        <fullName evidence="1">Jg647 protein</fullName>
    </submittedName>
</protein>
<name>A0A8S4QVC5_9NEOP</name>
<dbReference type="EMBL" id="CAKXAJ010020645">
    <property type="protein sequence ID" value="CAH2223923.1"/>
    <property type="molecule type" value="Genomic_DNA"/>
</dbReference>